<gene>
    <name evidence="4" type="ORF">LSINAPIS_LOCUS3953</name>
</gene>
<organism evidence="4 5">
    <name type="scientific">Leptidea sinapis</name>
    <dbReference type="NCBI Taxonomy" id="189913"/>
    <lineage>
        <taxon>Eukaryota</taxon>
        <taxon>Metazoa</taxon>
        <taxon>Ecdysozoa</taxon>
        <taxon>Arthropoda</taxon>
        <taxon>Hexapoda</taxon>
        <taxon>Insecta</taxon>
        <taxon>Pterygota</taxon>
        <taxon>Neoptera</taxon>
        <taxon>Endopterygota</taxon>
        <taxon>Lepidoptera</taxon>
        <taxon>Glossata</taxon>
        <taxon>Ditrysia</taxon>
        <taxon>Papilionoidea</taxon>
        <taxon>Pieridae</taxon>
        <taxon>Dismorphiinae</taxon>
        <taxon>Leptidea</taxon>
    </lineage>
</organism>
<dbReference type="PANTHER" id="PTHR13393:SF0">
    <property type="entry name" value="RNA N6-ADENOSINE-METHYLTRANSFERASE METTL16"/>
    <property type="match status" value="1"/>
</dbReference>
<proteinExistence type="predicted"/>
<evidence type="ECO:0000313" key="5">
    <source>
        <dbReference type="Proteomes" id="UP000324832"/>
    </source>
</evidence>
<evidence type="ECO:0000256" key="3">
    <source>
        <dbReference type="SAM" id="MobiDB-lite"/>
    </source>
</evidence>
<keyword evidence="5" id="KW-1185">Reference proteome</keyword>
<keyword evidence="1" id="KW-0489">Methyltransferase</keyword>
<evidence type="ECO:0008006" key="6">
    <source>
        <dbReference type="Google" id="ProtNLM"/>
    </source>
</evidence>
<dbReference type="GO" id="GO:0008168">
    <property type="term" value="F:methyltransferase activity"/>
    <property type="evidence" value="ECO:0007669"/>
    <property type="project" value="UniProtKB-KW"/>
</dbReference>
<dbReference type="EMBL" id="FZQP02001003">
    <property type="protein sequence ID" value="VVC91239.1"/>
    <property type="molecule type" value="Genomic_DNA"/>
</dbReference>
<dbReference type="InterPro" id="IPR029063">
    <property type="entry name" value="SAM-dependent_MTases_sf"/>
</dbReference>
<dbReference type="Gene3D" id="3.40.50.150">
    <property type="entry name" value="Vaccinia Virus protein VP39"/>
    <property type="match status" value="1"/>
</dbReference>
<evidence type="ECO:0000313" key="4">
    <source>
        <dbReference type="EMBL" id="VVC91239.1"/>
    </source>
</evidence>
<name>A0A5E4Q1B0_9NEOP</name>
<sequence>MEFLFADDKYKILQFCMCNPPFYTNFEELCESRSPARPPPKNAFTGSPQELITEGGEMEFCRKMIEESKKLKDKILIFTTMLGQKYSLKVLLLDLKAEGIKHTSTEFCQGRVTRWGLAWTYQNYDLSKLVPFREKARKKTIPITFVVPEADTASNTMEKVFEKLSRFLNDLNITKNVLTKRKNEICFEMTAFTNTWSNQRRKRRLQKKLESPDSKRAKIEETSNLEIDTTETSEELVQQRSQTSESLRLEVKEESLFEKNPLCHAMVRLVLRDNKYCINMEYISGDAGKDGPHQIV</sequence>
<dbReference type="Proteomes" id="UP000324832">
    <property type="component" value="Unassembled WGS sequence"/>
</dbReference>
<dbReference type="Pfam" id="PF05971">
    <property type="entry name" value="Methyltransf_10"/>
    <property type="match status" value="1"/>
</dbReference>
<feature type="region of interest" description="Disordered" evidence="3">
    <location>
        <begin position="224"/>
        <end position="244"/>
    </location>
</feature>
<dbReference type="PANTHER" id="PTHR13393">
    <property type="entry name" value="SAM-DEPENDENT METHYLTRANSFERASE"/>
    <property type="match status" value="1"/>
</dbReference>
<feature type="compositionally biased region" description="Polar residues" evidence="3">
    <location>
        <begin position="235"/>
        <end position="244"/>
    </location>
</feature>
<reference evidence="4 5" key="1">
    <citation type="submission" date="2017-07" db="EMBL/GenBank/DDBJ databases">
        <authorList>
            <person name="Talla V."/>
            <person name="Backstrom N."/>
        </authorList>
    </citation>
    <scope>NUCLEOTIDE SEQUENCE [LARGE SCALE GENOMIC DNA]</scope>
</reference>
<evidence type="ECO:0000256" key="2">
    <source>
        <dbReference type="ARBA" id="ARBA00022679"/>
    </source>
</evidence>
<feature type="non-terminal residue" evidence="4">
    <location>
        <position position="296"/>
    </location>
</feature>
<dbReference type="GO" id="GO:0070475">
    <property type="term" value="P:rRNA base methylation"/>
    <property type="evidence" value="ECO:0007669"/>
    <property type="project" value="TreeGrafter"/>
</dbReference>
<dbReference type="InterPro" id="IPR010286">
    <property type="entry name" value="METTL16/RlmF"/>
</dbReference>
<protein>
    <recommendedName>
        <fullName evidence="6">U6 small nuclear RNA (adenine-(43)-N(6))-methyltransferase</fullName>
    </recommendedName>
</protein>
<accession>A0A5E4Q1B0</accession>
<keyword evidence="2" id="KW-0808">Transferase</keyword>
<evidence type="ECO:0000256" key="1">
    <source>
        <dbReference type="ARBA" id="ARBA00022603"/>
    </source>
</evidence>
<dbReference type="GO" id="GO:0005634">
    <property type="term" value="C:nucleus"/>
    <property type="evidence" value="ECO:0007669"/>
    <property type="project" value="TreeGrafter"/>
</dbReference>
<dbReference type="AlphaFoldDB" id="A0A5E4Q1B0"/>